<dbReference type="AlphaFoldDB" id="A0A841HJZ8"/>
<accession>A0A841HJZ8</accession>
<gene>
    <name evidence="1" type="ORF">HNQ60_001340</name>
</gene>
<dbReference type="Proteomes" id="UP000588068">
    <property type="component" value="Unassembled WGS sequence"/>
</dbReference>
<dbReference type="EMBL" id="JACHHZ010000002">
    <property type="protein sequence ID" value="MBB6092462.1"/>
    <property type="molecule type" value="Genomic_DNA"/>
</dbReference>
<sequence>MRSTQSFSLEKHSGPYEKWPRETRLFFDGEFTGTSIPGFIIEAQYELGPGYLIITSQDCPFEESNDFVLLDRQFRRIAHRQLLVWYETFLLNAHWPVADDALVLHYHETLFFKLSVKRRFFGRGYRFGLRHIRRFENDARMKESVRQLRERLSRTAR</sequence>
<proteinExistence type="predicted"/>
<dbReference type="RefSeq" id="WP_184330260.1">
    <property type="nucleotide sequence ID" value="NZ_JACHHZ010000002.1"/>
</dbReference>
<reference evidence="1 2" key="1">
    <citation type="submission" date="2020-08" db="EMBL/GenBank/DDBJ databases">
        <title>Genomic Encyclopedia of Type Strains, Phase IV (KMG-IV): sequencing the most valuable type-strain genomes for metagenomic binning, comparative biology and taxonomic classification.</title>
        <authorList>
            <person name="Goeker M."/>
        </authorList>
    </citation>
    <scope>NUCLEOTIDE SEQUENCE [LARGE SCALE GENOMIC DNA]</scope>
    <source>
        <strain evidence="1 2">DSM 26723</strain>
    </source>
</reference>
<keyword evidence="2" id="KW-1185">Reference proteome</keyword>
<protein>
    <submittedName>
        <fullName evidence="1">Uncharacterized protein</fullName>
    </submittedName>
</protein>
<evidence type="ECO:0000313" key="2">
    <source>
        <dbReference type="Proteomes" id="UP000588068"/>
    </source>
</evidence>
<comment type="caution">
    <text evidence="1">The sequence shown here is derived from an EMBL/GenBank/DDBJ whole genome shotgun (WGS) entry which is preliminary data.</text>
</comment>
<name>A0A841HJZ8_9GAMM</name>
<evidence type="ECO:0000313" key="1">
    <source>
        <dbReference type="EMBL" id="MBB6092462.1"/>
    </source>
</evidence>
<organism evidence="1 2">
    <name type="scientific">Povalibacter uvarum</name>
    <dbReference type="NCBI Taxonomy" id="732238"/>
    <lineage>
        <taxon>Bacteria</taxon>
        <taxon>Pseudomonadati</taxon>
        <taxon>Pseudomonadota</taxon>
        <taxon>Gammaproteobacteria</taxon>
        <taxon>Steroidobacterales</taxon>
        <taxon>Steroidobacteraceae</taxon>
        <taxon>Povalibacter</taxon>
    </lineage>
</organism>